<protein>
    <submittedName>
        <fullName evidence="3">Preprotein translocase subunit YajC</fullName>
    </submittedName>
</protein>
<dbReference type="Pfam" id="PF02699">
    <property type="entry name" value="YajC"/>
    <property type="match status" value="1"/>
</dbReference>
<accession>A0ABX5SVB8</accession>
<dbReference type="RefSeq" id="WP_135066343.1">
    <property type="nucleotide sequence ID" value="NZ_CP038266.1"/>
</dbReference>
<dbReference type="EMBL" id="CP038266">
    <property type="protein sequence ID" value="QBR88779.1"/>
    <property type="molecule type" value="Genomic_DNA"/>
</dbReference>
<feature type="compositionally biased region" description="Basic and acidic residues" evidence="1">
    <location>
        <begin position="130"/>
        <end position="148"/>
    </location>
</feature>
<name>A0ABX5SVB8_9MICO</name>
<proteinExistence type="predicted"/>
<dbReference type="InterPro" id="IPR003849">
    <property type="entry name" value="Preprotein_translocase_YajC"/>
</dbReference>
<evidence type="ECO:0000313" key="3">
    <source>
        <dbReference type="EMBL" id="QBR88779.1"/>
    </source>
</evidence>
<evidence type="ECO:0000313" key="4">
    <source>
        <dbReference type="Proteomes" id="UP000295748"/>
    </source>
</evidence>
<evidence type="ECO:0000256" key="1">
    <source>
        <dbReference type="SAM" id="MobiDB-lite"/>
    </source>
</evidence>
<keyword evidence="4" id="KW-1185">Reference proteome</keyword>
<feature type="transmembrane region" description="Helical" evidence="2">
    <location>
        <begin position="6"/>
        <end position="25"/>
    </location>
</feature>
<dbReference type="SMART" id="SM01323">
    <property type="entry name" value="YajC"/>
    <property type="match status" value="1"/>
</dbReference>
<gene>
    <name evidence="3" type="ORF">E4K62_08770</name>
</gene>
<dbReference type="Proteomes" id="UP000295748">
    <property type="component" value="Chromosome"/>
</dbReference>
<keyword evidence="2" id="KW-0472">Membrane</keyword>
<organism evidence="3 4">
    <name type="scientific">Microbacterium wangchenii</name>
    <dbReference type="NCBI Taxonomy" id="2541726"/>
    <lineage>
        <taxon>Bacteria</taxon>
        <taxon>Bacillati</taxon>
        <taxon>Actinomycetota</taxon>
        <taxon>Actinomycetes</taxon>
        <taxon>Micrococcales</taxon>
        <taxon>Microbacteriaceae</taxon>
        <taxon>Microbacterium</taxon>
    </lineage>
</organism>
<reference evidence="3 4" key="1">
    <citation type="submission" date="2019-03" db="EMBL/GenBank/DDBJ databases">
        <authorList>
            <person name="Dong K."/>
        </authorList>
    </citation>
    <scope>NUCLEOTIDE SEQUENCE [LARGE SCALE GENOMIC DNA]</scope>
    <source>
        <strain evidence="4">dk512</strain>
    </source>
</reference>
<keyword evidence="2" id="KW-0812">Transmembrane</keyword>
<feature type="region of interest" description="Disordered" evidence="1">
    <location>
        <begin position="118"/>
        <end position="148"/>
    </location>
</feature>
<evidence type="ECO:0000256" key="2">
    <source>
        <dbReference type="SAM" id="Phobius"/>
    </source>
</evidence>
<sequence length="148" mass="16402">MELADFFANYGLIILLVLLLIFMFWSSRRRMQKQKLEMEAKARQTVPGAEVLLQGGLYGTIVEYDPDDLDKPARVEIAPGVDIKVHSQAILRIVNAAEGTVTEDEYIEAEETEAEYVAGVADGDITSLSDDQKRARDADGEPTDKPQA</sequence>
<keyword evidence="2" id="KW-1133">Transmembrane helix</keyword>